<dbReference type="EMBL" id="JAAGAX010000004">
    <property type="protein sequence ID" value="KAF2317841.1"/>
    <property type="molecule type" value="Genomic_DNA"/>
</dbReference>
<comment type="caution">
    <text evidence="6">The sequence shown here is derived from an EMBL/GenBank/DDBJ whole genome shotgun (WGS) entry which is preliminary data.</text>
</comment>
<dbReference type="GO" id="GO:0008270">
    <property type="term" value="F:zinc ion binding"/>
    <property type="evidence" value="ECO:0007669"/>
    <property type="project" value="UniProtKB-KW"/>
</dbReference>
<keyword evidence="3" id="KW-0862">Zinc</keyword>
<evidence type="ECO:0000313" key="6">
    <source>
        <dbReference type="EMBL" id="KAF2317841.1"/>
    </source>
</evidence>
<dbReference type="Proteomes" id="UP000467840">
    <property type="component" value="Chromosome 6"/>
</dbReference>
<feature type="domain" description="RING-CH-type" evidence="5">
    <location>
        <begin position="3"/>
        <end position="63"/>
    </location>
</feature>
<dbReference type="AlphaFoldDB" id="A0A6A6MVM3"/>
<evidence type="ECO:0000256" key="3">
    <source>
        <dbReference type="ARBA" id="ARBA00022833"/>
    </source>
</evidence>
<dbReference type="InterPro" id="IPR013083">
    <property type="entry name" value="Znf_RING/FYVE/PHD"/>
</dbReference>
<name>A0A6A6MVM3_HEVBR</name>
<dbReference type="PROSITE" id="PS51292">
    <property type="entry name" value="ZF_RING_CH"/>
    <property type="match status" value="1"/>
</dbReference>
<dbReference type="PANTHER" id="PTHR23012:SF174">
    <property type="entry name" value="OS01G0121200 PROTEIN"/>
    <property type="match status" value="1"/>
</dbReference>
<dbReference type="Gene3D" id="3.30.40.10">
    <property type="entry name" value="Zinc/RING finger domain, C3HC4 (zinc finger)"/>
    <property type="match status" value="1"/>
</dbReference>
<dbReference type="FunFam" id="3.30.40.10:FF:000337">
    <property type="entry name" value="Zinc finger family protein"/>
    <property type="match status" value="1"/>
</dbReference>
<evidence type="ECO:0000256" key="4">
    <source>
        <dbReference type="SAM" id="MobiDB-lite"/>
    </source>
</evidence>
<reference evidence="6 7" key="1">
    <citation type="journal article" date="2020" name="Mol. Plant">
        <title>The Chromosome-Based Rubber Tree Genome Provides New Insights into Spurge Genome Evolution and Rubber Biosynthesis.</title>
        <authorList>
            <person name="Liu J."/>
            <person name="Shi C."/>
            <person name="Shi C.C."/>
            <person name="Li W."/>
            <person name="Zhang Q.J."/>
            <person name="Zhang Y."/>
            <person name="Li K."/>
            <person name="Lu H.F."/>
            <person name="Shi C."/>
            <person name="Zhu S.T."/>
            <person name="Xiao Z.Y."/>
            <person name="Nan H."/>
            <person name="Yue Y."/>
            <person name="Zhu X.G."/>
            <person name="Wu Y."/>
            <person name="Hong X.N."/>
            <person name="Fan G.Y."/>
            <person name="Tong Y."/>
            <person name="Zhang D."/>
            <person name="Mao C.L."/>
            <person name="Liu Y.L."/>
            <person name="Hao S.J."/>
            <person name="Liu W.Q."/>
            <person name="Lv M.Q."/>
            <person name="Zhang H.B."/>
            <person name="Liu Y."/>
            <person name="Hu-Tang G.R."/>
            <person name="Wang J.P."/>
            <person name="Wang J.H."/>
            <person name="Sun Y.H."/>
            <person name="Ni S.B."/>
            <person name="Chen W.B."/>
            <person name="Zhang X.C."/>
            <person name="Jiao Y.N."/>
            <person name="Eichler E.E."/>
            <person name="Li G.H."/>
            <person name="Liu X."/>
            <person name="Gao L.Z."/>
        </authorList>
    </citation>
    <scope>NUCLEOTIDE SEQUENCE [LARGE SCALE GENOMIC DNA]</scope>
    <source>
        <strain evidence="7">cv. GT1</strain>
        <tissue evidence="6">Leaf</tissue>
    </source>
</reference>
<gene>
    <name evidence="6" type="ORF">GH714_041157</name>
</gene>
<dbReference type="Pfam" id="PF12906">
    <property type="entry name" value="RINGv"/>
    <property type="match status" value="1"/>
</dbReference>
<dbReference type="GO" id="GO:0004842">
    <property type="term" value="F:ubiquitin-protein transferase activity"/>
    <property type="evidence" value="ECO:0007669"/>
    <property type="project" value="TreeGrafter"/>
</dbReference>
<evidence type="ECO:0000259" key="5">
    <source>
        <dbReference type="PROSITE" id="PS51292"/>
    </source>
</evidence>
<dbReference type="GO" id="GO:0016020">
    <property type="term" value="C:membrane"/>
    <property type="evidence" value="ECO:0007669"/>
    <property type="project" value="TreeGrafter"/>
</dbReference>
<dbReference type="InterPro" id="IPR011016">
    <property type="entry name" value="Znf_RING-CH"/>
</dbReference>
<dbReference type="PANTHER" id="PTHR23012">
    <property type="entry name" value="RING/FYVE/PHD ZINC FINGER DOMAIN-CONTAINING"/>
    <property type="match status" value="1"/>
</dbReference>
<sequence length="124" mass="14333">MCSTPRKMVECRICQDEDEDSNMETPCSCCGSLKYAHRRCVQRWCNEKGNTICEICHQQFTPGYTAPPPLYQIRRIPVNLSICYRESSNRTQHRRHQEESPNVSFAAEAELSSEQAQQHINNVP</sequence>
<organism evidence="6 7">
    <name type="scientific">Hevea brasiliensis</name>
    <name type="common">Para rubber tree</name>
    <name type="synonym">Siphonia brasiliensis</name>
    <dbReference type="NCBI Taxonomy" id="3981"/>
    <lineage>
        <taxon>Eukaryota</taxon>
        <taxon>Viridiplantae</taxon>
        <taxon>Streptophyta</taxon>
        <taxon>Embryophyta</taxon>
        <taxon>Tracheophyta</taxon>
        <taxon>Spermatophyta</taxon>
        <taxon>Magnoliopsida</taxon>
        <taxon>eudicotyledons</taxon>
        <taxon>Gunneridae</taxon>
        <taxon>Pentapetalae</taxon>
        <taxon>rosids</taxon>
        <taxon>fabids</taxon>
        <taxon>Malpighiales</taxon>
        <taxon>Euphorbiaceae</taxon>
        <taxon>Crotonoideae</taxon>
        <taxon>Micrandreae</taxon>
        <taxon>Hevea</taxon>
    </lineage>
</organism>
<protein>
    <recommendedName>
        <fullName evidence="5">RING-CH-type domain-containing protein</fullName>
    </recommendedName>
</protein>
<dbReference type="GO" id="GO:0016567">
    <property type="term" value="P:protein ubiquitination"/>
    <property type="evidence" value="ECO:0007669"/>
    <property type="project" value="TreeGrafter"/>
</dbReference>
<feature type="region of interest" description="Disordered" evidence="4">
    <location>
        <begin position="88"/>
        <end position="124"/>
    </location>
</feature>
<evidence type="ECO:0000256" key="1">
    <source>
        <dbReference type="ARBA" id="ARBA00022723"/>
    </source>
</evidence>
<keyword evidence="7" id="KW-1185">Reference proteome</keyword>
<keyword evidence="2" id="KW-0863">Zinc-finger</keyword>
<accession>A0A6A6MVM3</accession>
<feature type="compositionally biased region" description="Low complexity" evidence="4">
    <location>
        <begin position="104"/>
        <end position="118"/>
    </location>
</feature>
<evidence type="ECO:0000313" key="7">
    <source>
        <dbReference type="Proteomes" id="UP000467840"/>
    </source>
</evidence>
<dbReference type="InterPro" id="IPR033275">
    <property type="entry name" value="MARCH-like"/>
</dbReference>
<keyword evidence="1" id="KW-0479">Metal-binding</keyword>
<dbReference type="CDD" id="cd16495">
    <property type="entry name" value="RING_CH-C4HC3_MARCH"/>
    <property type="match status" value="1"/>
</dbReference>
<dbReference type="SMART" id="SM00744">
    <property type="entry name" value="RINGv"/>
    <property type="match status" value="1"/>
</dbReference>
<dbReference type="SUPFAM" id="SSF57850">
    <property type="entry name" value="RING/U-box"/>
    <property type="match status" value="1"/>
</dbReference>
<proteinExistence type="predicted"/>
<evidence type="ECO:0000256" key="2">
    <source>
        <dbReference type="ARBA" id="ARBA00022771"/>
    </source>
</evidence>